<keyword evidence="2" id="KW-1185">Reference proteome</keyword>
<evidence type="ECO:0000313" key="1">
    <source>
        <dbReference type="EMBL" id="BDI29510.1"/>
    </source>
</evidence>
<protein>
    <submittedName>
        <fullName evidence="1">Uncharacterized protein</fullName>
    </submittedName>
</protein>
<dbReference type="Proteomes" id="UP000287394">
    <property type="component" value="Chromosome"/>
</dbReference>
<dbReference type="KEGG" id="ccot:CCAX7_15610"/>
<gene>
    <name evidence="1" type="ORF">CCAX7_15610</name>
</gene>
<accession>A0A402CZ48</accession>
<name>A0A402CZ48_9BACT</name>
<organism evidence="1 2">
    <name type="scientific">Capsulimonas corticalis</name>
    <dbReference type="NCBI Taxonomy" id="2219043"/>
    <lineage>
        <taxon>Bacteria</taxon>
        <taxon>Bacillati</taxon>
        <taxon>Armatimonadota</taxon>
        <taxon>Armatimonadia</taxon>
        <taxon>Capsulimonadales</taxon>
        <taxon>Capsulimonadaceae</taxon>
        <taxon>Capsulimonas</taxon>
    </lineage>
</organism>
<proteinExistence type="predicted"/>
<dbReference type="AlphaFoldDB" id="A0A402CZ48"/>
<reference evidence="1 2" key="1">
    <citation type="journal article" date="2019" name="Int. J. Syst. Evol. Microbiol.">
        <title>Capsulimonas corticalis gen. nov., sp. nov., an aerobic capsulated bacterium, of a novel bacterial order, Capsulimonadales ord. nov., of the class Armatimonadia of the phylum Armatimonadetes.</title>
        <authorList>
            <person name="Li J."/>
            <person name="Kudo C."/>
            <person name="Tonouchi A."/>
        </authorList>
    </citation>
    <scope>NUCLEOTIDE SEQUENCE [LARGE SCALE GENOMIC DNA]</scope>
    <source>
        <strain evidence="1 2">AX-7</strain>
    </source>
</reference>
<dbReference type="RefSeq" id="WP_119322611.1">
    <property type="nucleotide sequence ID" value="NZ_AP025739.1"/>
</dbReference>
<sequence>MASYRNKETFVRDAAELGLTILPAATGEGPQGIRIQGLVAEERGEPRLKVGQVFAHDIKIHFPDATKGFAYGLHPVDAPDSSGDIFVGKLHVDDIRQCHSVLQSIESSGDEETKYEIRGIVLAQSAG</sequence>
<dbReference type="EMBL" id="AP025739">
    <property type="protein sequence ID" value="BDI29510.1"/>
    <property type="molecule type" value="Genomic_DNA"/>
</dbReference>
<evidence type="ECO:0000313" key="2">
    <source>
        <dbReference type="Proteomes" id="UP000287394"/>
    </source>
</evidence>